<dbReference type="Pfam" id="PF05016">
    <property type="entry name" value="ParE_toxin"/>
    <property type="match status" value="1"/>
</dbReference>
<dbReference type="AlphaFoldDB" id="E1Y8I0"/>
<sequence>MIPVHYRDAIHESIDQLATFPECKRLDITELKNHRYDYRLRVGRYRVLFNYANVIKIIEIQEVKKRDERTY</sequence>
<dbReference type="InterPro" id="IPR052747">
    <property type="entry name" value="TA_system_RelE_toxin"/>
</dbReference>
<proteinExistence type="predicted"/>
<organism evidence="2">
    <name type="scientific">uncultured Desulfobacterium sp</name>
    <dbReference type="NCBI Taxonomy" id="201089"/>
    <lineage>
        <taxon>Bacteria</taxon>
        <taxon>Pseudomonadati</taxon>
        <taxon>Thermodesulfobacteriota</taxon>
        <taxon>Desulfobacteria</taxon>
        <taxon>Desulfobacterales</taxon>
        <taxon>Desulfobacteriaceae</taxon>
        <taxon>Desulfobacterium</taxon>
        <taxon>environmental samples</taxon>
    </lineage>
</organism>
<name>E1Y8I0_9BACT</name>
<dbReference type="EMBL" id="FR695864">
    <property type="protein sequence ID" value="CBX26874.1"/>
    <property type="molecule type" value="Genomic_DNA"/>
</dbReference>
<keyword evidence="1" id="KW-1277">Toxin-antitoxin system</keyword>
<dbReference type="PANTHER" id="PTHR38813:SF1">
    <property type="entry name" value="TOXIN RELE1-RELATED"/>
    <property type="match status" value="1"/>
</dbReference>
<accession>E1Y8I0</accession>
<evidence type="ECO:0008006" key="3">
    <source>
        <dbReference type="Google" id="ProtNLM"/>
    </source>
</evidence>
<dbReference type="PANTHER" id="PTHR38813">
    <property type="match status" value="1"/>
</dbReference>
<dbReference type="InterPro" id="IPR007712">
    <property type="entry name" value="RelE/ParE_toxin"/>
</dbReference>
<protein>
    <recommendedName>
        <fullName evidence="3">Cytotoxic translational repressor of toxin-antitoxin stability system</fullName>
    </recommendedName>
</protein>
<evidence type="ECO:0000256" key="1">
    <source>
        <dbReference type="ARBA" id="ARBA00022649"/>
    </source>
</evidence>
<reference evidence="2" key="1">
    <citation type="journal article" date="2011" name="Environ. Microbiol.">
        <title>Genomic insights into the metabolic potential of the polycyclic aromatic hydrocarbon degrading sulfate-reducing Deltaproteobacterium N47.</title>
        <authorList>
            <person name="Bergmann F."/>
            <person name="Selesi D."/>
            <person name="Weinmaier T."/>
            <person name="Tischler P."/>
            <person name="Rattei T."/>
            <person name="Meckenstock R.U."/>
        </authorList>
    </citation>
    <scope>NUCLEOTIDE SEQUENCE</scope>
</reference>
<dbReference type="InterPro" id="IPR035093">
    <property type="entry name" value="RelE/ParE_toxin_dom_sf"/>
</dbReference>
<dbReference type="Gene3D" id="3.30.2310.20">
    <property type="entry name" value="RelE-like"/>
    <property type="match status" value="1"/>
</dbReference>
<gene>
    <name evidence="2" type="ORF">N47_A09030</name>
</gene>
<evidence type="ECO:0000313" key="2">
    <source>
        <dbReference type="EMBL" id="CBX26874.1"/>
    </source>
</evidence>
<dbReference type="SUPFAM" id="SSF143011">
    <property type="entry name" value="RelE-like"/>
    <property type="match status" value="1"/>
</dbReference>